<dbReference type="GO" id="GO:0004806">
    <property type="term" value="F:triacylglycerol lipase activity"/>
    <property type="evidence" value="ECO:0007669"/>
    <property type="project" value="TreeGrafter"/>
</dbReference>
<evidence type="ECO:0000256" key="1">
    <source>
        <dbReference type="SAM" id="MobiDB-lite"/>
    </source>
</evidence>
<dbReference type="PANTHER" id="PTHR43433:SF5">
    <property type="entry name" value="AB HYDROLASE-1 DOMAIN-CONTAINING PROTEIN"/>
    <property type="match status" value="1"/>
</dbReference>
<evidence type="ECO:0000313" key="4">
    <source>
        <dbReference type="Proteomes" id="UP000463857"/>
    </source>
</evidence>
<protein>
    <submittedName>
        <fullName evidence="3">Poly(3-hydroxyalkanoate) depolymerase</fullName>
    </submittedName>
</protein>
<name>A0A7L4YIT6_9ACTN</name>
<dbReference type="SUPFAM" id="SSF53474">
    <property type="entry name" value="alpha/beta-Hydrolases"/>
    <property type="match status" value="1"/>
</dbReference>
<gene>
    <name evidence="3" type="primary">phaZ</name>
    <name evidence="3" type="ORF">EK0264_02490</name>
</gene>
<dbReference type="EMBL" id="CP047156">
    <property type="protein sequence ID" value="QHB99270.1"/>
    <property type="molecule type" value="Genomic_DNA"/>
</dbReference>
<feature type="domain" description="AB hydrolase-1" evidence="2">
    <location>
        <begin position="57"/>
        <end position="282"/>
    </location>
</feature>
<keyword evidence="4" id="KW-1185">Reference proteome</keyword>
<evidence type="ECO:0000313" key="3">
    <source>
        <dbReference type="EMBL" id="QHB99270.1"/>
    </source>
</evidence>
<evidence type="ECO:0000259" key="2">
    <source>
        <dbReference type="Pfam" id="PF00561"/>
    </source>
</evidence>
<accession>A0A7L4YIT6</accession>
<feature type="compositionally biased region" description="Low complexity" evidence="1">
    <location>
        <begin position="14"/>
        <end position="29"/>
    </location>
</feature>
<dbReference type="Gene3D" id="3.40.50.1820">
    <property type="entry name" value="alpha/beta hydrolase"/>
    <property type="match status" value="1"/>
</dbReference>
<organism evidence="3 4">
    <name type="scientific">Epidermidibacterium keratini</name>
    <dbReference type="NCBI Taxonomy" id="1891644"/>
    <lineage>
        <taxon>Bacteria</taxon>
        <taxon>Bacillati</taxon>
        <taxon>Actinomycetota</taxon>
        <taxon>Actinomycetes</taxon>
        <taxon>Sporichthyales</taxon>
        <taxon>Sporichthyaceae</taxon>
        <taxon>Epidermidibacterium</taxon>
    </lineage>
</organism>
<dbReference type="InterPro" id="IPR050471">
    <property type="entry name" value="AB_hydrolase"/>
</dbReference>
<dbReference type="KEGG" id="eke:EK0264_02490"/>
<dbReference type="NCBIfam" id="TIGR02240">
    <property type="entry name" value="PHA_depoly_arom"/>
    <property type="match status" value="1"/>
</dbReference>
<dbReference type="RefSeq" id="WP_159542577.1">
    <property type="nucleotide sequence ID" value="NZ_CP047156.1"/>
</dbReference>
<dbReference type="InterPro" id="IPR011942">
    <property type="entry name" value="PHA_depoly_arom"/>
</dbReference>
<dbReference type="PRINTS" id="PR00111">
    <property type="entry name" value="ABHYDROLASE"/>
</dbReference>
<dbReference type="OrthoDB" id="9796770at2"/>
<feature type="region of interest" description="Disordered" evidence="1">
    <location>
        <begin position="1"/>
        <end position="29"/>
    </location>
</feature>
<dbReference type="Proteomes" id="UP000463857">
    <property type="component" value="Chromosome"/>
</dbReference>
<dbReference type="PANTHER" id="PTHR43433">
    <property type="entry name" value="HYDROLASE, ALPHA/BETA FOLD FAMILY PROTEIN"/>
    <property type="match status" value="1"/>
</dbReference>
<dbReference type="Pfam" id="PF00561">
    <property type="entry name" value="Abhydrolase_1"/>
    <property type="match status" value="1"/>
</dbReference>
<dbReference type="GO" id="GO:0046503">
    <property type="term" value="P:glycerolipid catabolic process"/>
    <property type="evidence" value="ECO:0007669"/>
    <property type="project" value="TreeGrafter"/>
</dbReference>
<dbReference type="InParanoid" id="A0A7L4YIT6"/>
<sequence>MPTSPDLPVRRRASAAPRAGAPRAGVPRAGAPTEFTRLIQVHGRDIRVRVRPGEGTPLVLFNGIGASIELLQPFVDALDASIPVIWFDIPGIGSSELPRTPYIFATMARRAGELLDTLGVQKVDVLGISWGGGLAQQFAVQNPRRCRRLVLVATATGFPMVPAHPKVLVRMLTPRRYRDPKYAAEIAPMLYGGQLRDDPQVASRFLAGHSRGASGRGYALQLLAGLGWSSIPLLPLIRQPTLIVAGDDDPLIPLANAKIMHALLPHSQLHVYHDGHLALITRAHELAPRIAAFLRPSRTRPTRGRAHGS</sequence>
<dbReference type="InterPro" id="IPR000073">
    <property type="entry name" value="AB_hydrolase_1"/>
</dbReference>
<proteinExistence type="predicted"/>
<dbReference type="FunCoup" id="A0A7L4YIT6">
    <property type="interactions" value="7"/>
</dbReference>
<dbReference type="AlphaFoldDB" id="A0A7L4YIT6"/>
<dbReference type="InterPro" id="IPR029058">
    <property type="entry name" value="AB_hydrolase_fold"/>
</dbReference>
<reference evidence="3 4" key="1">
    <citation type="journal article" date="2018" name="Int. J. Syst. Evol. Microbiol.">
        <title>Epidermidibacterium keratini gen. nov., sp. nov., a member of the family Sporichthyaceae, isolated from keratin epidermis.</title>
        <authorList>
            <person name="Lee D.G."/>
            <person name="Trujillo M.E."/>
            <person name="Kang S."/>
            <person name="Nam J.J."/>
            <person name="Kim Y.J."/>
        </authorList>
    </citation>
    <scope>NUCLEOTIDE SEQUENCE [LARGE SCALE GENOMIC DNA]</scope>
    <source>
        <strain evidence="3 4">EPI-7</strain>
    </source>
</reference>